<feature type="compositionally biased region" description="Acidic residues" evidence="1">
    <location>
        <begin position="344"/>
        <end position="368"/>
    </location>
</feature>
<gene>
    <name evidence="3" type="ORF">C1H76_4821</name>
</gene>
<evidence type="ECO:0000256" key="1">
    <source>
        <dbReference type="SAM" id="MobiDB-lite"/>
    </source>
</evidence>
<feature type="compositionally biased region" description="Acidic residues" evidence="1">
    <location>
        <begin position="565"/>
        <end position="576"/>
    </location>
</feature>
<dbReference type="SMART" id="SM00833">
    <property type="entry name" value="CobW_C"/>
    <property type="match status" value="1"/>
</dbReference>
<dbReference type="CDD" id="cd03112">
    <property type="entry name" value="CobW-like"/>
    <property type="match status" value="1"/>
</dbReference>
<dbReference type="PANTHER" id="PTHR43603">
    <property type="entry name" value="COBW DOMAIN-CONTAINING PROTEIN DDB_G0274527"/>
    <property type="match status" value="1"/>
</dbReference>
<dbReference type="Pfam" id="PF02492">
    <property type="entry name" value="cobW"/>
    <property type="match status" value="1"/>
</dbReference>
<dbReference type="SUPFAM" id="SSF90002">
    <property type="entry name" value="Hypothetical protein YjiA, C-terminal domain"/>
    <property type="match status" value="1"/>
</dbReference>
<protein>
    <submittedName>
        <fullName evidence="3">CobW/HypB/UreG domain-containing protein</fullName>
    </submittedName>
</protein>
<organism evidence="3 4">
    <name type="scientific">Elsinoe australis</name>
    <dbReference type="NCBI Taxonomy" id="40998"/>
    <lineage>
        <taxon>Eukaryota</taxon>
        <taxon>Fungi</taxon>
        <taxon>Dikarya</taxon>
        <taxon>Ascomycota</taxon>
        <taxon>Pezizomycotina</taxon>
        <taxon>Dothideomycetes</taxon>
        <taxon>Dothideomycetidae</taxon>
        <taxon>Myriangiales</taxon>
        <taxon>Elsinoaceae</taxon>
        <taxon>Elsinoe</taxon>
    </lineage>
</organism>
<feature type="domain" description="CobW C-terminal" evidence="2">
    <location>
        <begin position="312"/>
        <end position="531"/>
    </location>
</feature>
<dbReference type="Pfam" id="PF07683">
    <property type="entry name" value="CobW_C"/>
    <property type="match status" value="1"/>
</dbReference>
<dbReference type="Gene3D" id="3.40.50.300">
    <property type="entry name" value="P-loop containing nucleotide triphosphate hydrolases"/>
    <property type="match status" value="1"/>
</dbReference>
<reference evidence="3 4" key="1">
    <citation type="submission" date="2018-02" db="EMBL/GenBank/DDBJ databases">
        <title>Draft genome sequences of Elsinoe sp., causing black scab on jojoba.</title>
        <authorList>
            <person name="Stodart B."/>
            <person name="Jeffress S."/>
            <person name="Ash G."/>
            <person name="Arun Chinnappa K."/>
        </authorList>
    </citation>
    <scope>NUCLEOTIDE SEQUENCE [LARGE SCALE GENOMIC DNA]</scope>
    <source>
        <strain evidence="3 4">Hillstone_2</strain>
    </source>
</reference>
<feature type="region of interest" description="Disordered" evidence="1">
    <location>
        <begin position="342"/>
        <end position="408"/>
    </location>
</feature>
<sequence>MANTRTTTRMAAAASRSKAPPKALPVTLLSGFLGSGKTTLLQHILRAEHGLRIAVVVNDIGAVNVDASLIKQTHKLTKTEEKVVALQNGCICCTLRGDLLEELVRLAELQSFDYIIIESSGISEPEQVAETFDARLAEQIELQGDIVDGLDESMIKVLNQLKKAGGLEKFARLDTTCTVIDAFTLFHDFETTDLLSSRRDDVVPEDERTVSDLMVDQIEFADVIVLNKIDMVDQKTRTRMLSLIKKLNHRAKVLQSSYGRIDVKEIVNTGMFNLERAQTGYGWLQDLHAMTLREVNGKKSVTPKPETEEYGVRNFVYTRRRPFHPLRLFQLLHDKFILQLEHPEEGEEEEGGEEEEVFSEDDAMDVDSDTLPQAQRSTSTSSDTAMSDSTTSNSTAPTSPSLTANAEDKDKSMMDAIAPSIPDNATILATKRAHPLFARLFRSKGEVSLATRPFRAGEWSQAGAMLTLSGGRPWFVTLPESEYITGDEEIDGLVRHDIAKGGEWGDRRQEVVFIGEELDIGGIERELDGCLLDDEEWEVWQGIMRGQGGQEEKLAMLAERFDDGFPDWPEEDEEEGHEGHGHGPGGHGKAKHLITKEGIVR</sequence>
<proteinExistence type="predicted"/>
<evidence type="ECO:0000259" key="2">
    <source>
        <dbReference type="SMART" id="SM00833"/>
    </source>
</evidence>
<feature type="compositionally biased region" description="Low complexity" evidence="1">
    <location>
        <begin position="377"/>
        <end position="405"/>
    </location>
</feature>
<accession>A0A4U7B5Q8</accession>
<dbReference type="InterPro" id="IPR027417">
    <property type="entry name" value="P-loop_NTPase"/>
</dbReference>
<comment type="caution">
    <text evidence="3">The sequence shown here is derived from an EMBL/GenBank/DDBJ whole genome shotgun (WGS) entry which is preliminary data.</text>
</comment>
<evidence type="ECO:0000313" key="3">
    <source>
        <dbReference type="EMBL" id="TKX22787.1"/>
    </source>
</evidence>
<dbReference type="InterPro" id="IPR003495">
    <property type="entry name" value="CobW/HypB/UreG_nucleotide-bd"/>
</dbReference>
<name>A0A4U7B5Q8_9PEZI</name>
<dbReference type="SUPFAM" id="SSF52540">
    <property type="entry name" value="P-loop containing nucleoside triphosphate hydrolases"/>
    <property type="match status" value="1"/>
</dbReference>
<dbReference type="AlphaFoldDB" id="A0A4U7B5Q8"/>
<dbReference type="PANTHER" id="PTHR43603:SF1">
    <property type="entry name" value="ZINC-REGULATED GTPASE METALLOPROTEIN ACTIVATOR 1"/>
    <property type="match status" value="1"/>
</dbReference>
<dbReference type="EMBL" id="PTQR01000060">
    <property type="protein sequence ID" value="TKX22787.1"/>
    <property type="molecule type" value="Genomic_DNA"/>
</dbReference>
<dbReference type="Proteomes" id="UP000308133">
    <property type="component" value="Unassembled WGS sequence"/>
</dbReference>
<dbReference type="InterPro" id="IPR051927">
    <property type="entry name" value="Zn_Chap_cDPG_Synth"/>
</dbReference>
<feature type="region of interest" description="Disordered" evidence="1">
    <location>
        <begin position="565"/>
        <end position="601"/>
    </location>
</feature>
<evidence type="ECO:0000313" key="4">
    <source>
        <dbReference type="Proteomes" id="UP000308133"/>
    </source>
</evidence>
<dbReference type="InterPro" id="IPR011629">
    <property type="entry name" value="CobW-like_C"/>
</dbReference>